<organism evidence="1 2">
    <name type="scientific">Vibrio cholerae</name>
    <dbReference type="NCBI Taxonomy" id="666"/>
    <lineage>
        <taxon>Bacteria</taxon>
        <taxon>Pseudomonadati</taxon>
        <taxon>Pseudomonadota</taxon>
        <taxon>Gammaproteobacteria</taxon>
        <taxon>Vibrionales</taxon>
        <taxon>Vibrionaceae</taxon>
        <taxon>Vibrio</taxon>
    </lineage>
</organism>
<dbReference type="Proteomes" id="UP000041770">
    <property type="component" value="Unassembled WGS sequence"/>
</dbReference>
<accession>A0A656AIP4</accession>
<proteinExistence type="predicted"/>
<dbReference type="AlphaFoldDB" id="A0A656AIP4"/>
<protein>
    <submittedName>
        <fullName evidence="1">Uncharacterized protein</fullName>
    </submittedName>
</protein>
<sequence length="95" mass="10824">MINATLRISKLGGSLATTDWTGGNFNPIKIDFISVARHTAPLVELERDRCFLMVFNHLVVTCGGFHREFNFRKLQIVRPIHVNTRSRGCCHRGTR</sequence>
<name>A0A656AIP4_VIBCL</name>
<gene>
    <name evidence="1" type="ORF">ERS013200_00495</name>
</gene>
<evidence type="ECO:0000313" key="1">
    <source>
        <dbReference type="EMBL" id="CSC07448.1"/>
    </source>
</evidence>
<reference evidence="1 2" key="1">
    <citation type="submission" date="2015-07" db="EMBL/GenBank/DDBJ databases">
        <authorList>
            <consortium name="Pathogen Informatics"/>
        </authorList>
    </citation>
    <scope>NUCLEOTIDE SEQUENCE [LARGE SCALE GENOMIC DNA]</scope>
    <source>
        <strain evidence="1 2">A316</strain>
    </source>
</reference>
<evidence type="ECO:0000313" key="2">
    <source>
        <dbReference type="Proteomes" id="UP000041770"/>
    </source>
</evidence>
<dbReference type="EMBL" id="CWQY01000002">
    <property type="protein sequence ID" value="CSC07448.1"/>
    <property type="molecule type" value="Genomic_DNA"/>
</dbReference>